<reference evidence="2" key="1">
    <citation type="submission" date="2021-06" db="EMBL/GenBank/DDBJ databases">
        <authorList>
            <person name="Kallberg Y."/>
            <person name="Tangrot J."/>
            <person name="Rosling A."/>
        </authorList>
    </citation>
    <scope>NUCLEOTIDE SEQUENCE</scope>
    <source>
        <strain evidence="2">IA702</strain>
    </source>
</reference>
<organism evidence="2 3">
    <name type="scientific">Paraglomus occultum</name>
    <dbReference type="NCBI Taxonomy" id="144539"/>
    <lineage>
        <taxon>Eukaryota</taxon>
        <taxon>Fungi</taxon>
        <taxon>Fungi incertae sedis</taxon>
        <taxon>Mucoromycota</taxon>
        <taxon>Glomeromycotina</taxon>
        <taxon>Glomeromycetes</taxon>
        <taxon>Paraglomerales</taxon>
        <taxon>Paraglomeraceae</taxon>
        <taxon>Paraglomus</taxon>
    </lineage>
</organism>
<dbReference type="InterPro" id="IPR035994">
    <property type="entry name" value="Nucleoside_phosphorylase_sf"/>
</dbReference>
<dbReference type="EMBL" id="CAJVPJ010004231">
    <property type="protein sequence ID" value="CAG8649945.1"/>
    <property type="molecule type" value="Genomic_DNA"/>
</dbReference>
<accession>A0A9N9DR73</accession>
<feature type="domain" description="Nucleoside phosphorylase" evidence="1">
    <location>
        <begin position="33"/>
        <end position="237"/>
    </location>
</feature>
<feature type="non-terminal residue" evidence="2">
    <location>
        <position position="342"/>
    </location>
</feature>
<sequence length="342" mass="38220">MKEGLQTVDANFPKTLEGRVYHVGVKRGEVANRIITVGDHSRARALAKFLDQTPNPHIVRSERKFLTITGRYKGVPVSIIAIGMGFAMVDFFVREVRAVVDGELAIIRMGSCGTIGSPETGSMVVPDGAFVVTKNYTSAEEDEDDSVSSRYSLSKVYHADDQMHNLLKSELCKRFPKSEVYVGLDATCDSFYSSQGRMDVNFADYNSSIISYITTVYPRTQIMEMETAILYRLARASNNYPLKDKSKKHSIKAAAALMVYANRKNNDFVSPDRVNFLEKKAGEAVFEAIVKVNLDELHNEEGSVWSITDDTKNSTTYYKAHVTLQMEIIGLFVFYGWGFATS</sequence>
<evidence type="ECO:0000259" key="1">
    <source>
        <dbReference type="Pfam" id="PF01048"/>
    </source>
</evidence>
<dbReference type="Gene3D" id="3.40.50.1580">
    <property type="entry name" value="Nucleoside phosphorylase domain"/>
    <property type="match status" value="1"/>
</dbReference>
<dbReference type="PANTHER" id="PTHR43691:SF14">
    <property type="entry name" value="URIDINE PHOSPHORYLASE"/>
    <property type="match status" value="1"/>
</dbReference>
<dbReference type="PANTHER" id="PTHR43691">
    <property type="entry name" value="URIDINE PHOSPHORYLASE"/>
    <property type="match status" value="1"/>
</dbReference>
<evidence type="ECO:0000313" key="3">
    <source>
        <dbReference type="Proteomes" id="UP000789572"/>
    </source>
</evidence>
<dbReference type="Proteomes" id="UP000789572">
    <property type="component" value="Unassembled WGS sequence"/>
</dbReference>
<keyword evidence="3" id="KW-1185">Reference proteome</keyword>
<dbReference type="GO" id="GO:0004850">
    <property type="term" value="F:uridine phosphorylase activity"/>
    <property type="evidence" value="ECO:0007669"/>
    <property type="project" value="TreeGrafter"/>
</dbReference>
<dbReference type="SUPFAM" id="SSF53167">
    <property type="entry name" value="Purine and uridine phosphorylases"/>
    <property type="match status" value="1"/>
</dbReference>
<comment type="caution">
    <text evidence="2">The sequence shown here is derived from an EMBL/GenBank/DDBJ whole genome shotgun (WGS) entry which is preliminary data.</text>
</comment>
<dbReference type="CDD" id="cd17769">
    <property type="entry name" value="NP_TgUP-like"/>
    <property type="match status" value="1"/>
</dbReference>
<evidence type="ECO:0000313" key="2">
    <source>
        <dbReference type="EMBL" id="CAG8649945.1"/>
    </source>
</evidence>
<dbReference type="GO" id="GO:0005829">
    <property type="term" value="C:cytosol"/>
    <property type="evidence" value="ECO:0007669"/>
    <property type="project" value="TreeGrafter"/>
</dbReference>
<name>A0A9N9DR73_9GLOM</name>
<dbReference type="Pfam" id="PF01048">
    <property type="entry name" value="PNP_UDP_1"/>
    <property type="match status" value="1"/>
</dbReference>
<dbReference type="AlphaFoldDB" id="A0A9N9DR73"/>
<protein>
    <submittedName>
        <fullName evidence="2">1284_t:CDS:1</fullName>
    </submittedName>
</protein>
<dbReference type="OrthoDB" id="416752at2759"/>
<gene>
    <name evidence="2" type="ORF">POCULU_LOCUS9895</name>
</gene>
<dbReference type="GO" id="GO:0006218">
    <property type="term" value="P:uridine catabolic process"/>
    <property type="evidence" value="ECO:0007669"/>
    <property type="project" value="TreeGrafter"/>
</dbReference>
<dbReference type="InterPro" id="IPR000845">
    <property type="entry name" value="Nucleoside_phosphorylase_d"/>
</dbReference>
<proteinExistence type="predicted"/>